<evidence type="ECO:0000259" key="6">
    <source>
        <dbReference type="Pfam" id="PF05175"/>
    </source>
</evidence>
<dbReference type="RefSeq" id="XP_023691089.1">
    <property type="nucleotide sequence ID" value="XM_023835321.2"/>
</dbReference>
<evidence type="ECO:0000256" key="1">
    <source>
        <dbReference type="ARBA" id="ARBA00012771"/>
    </source>
</evidence>
<feature type="domain" description="Release factor glutamine methyltransferase N-terminal" evidence="7">
    <location>
        <begin position="43"/>
        <end position="110"/>
    </location>
</feature>
<evidence type="ECO:0000259" key="7">
    <source>
        <dbReference type="Pfam" id="PF17827"/>
    </source>
</evidence>
<dbReference type="Pfam" id="PF05175">
    <property type="entry name" value="MTS"/>
    <property type="match status" value="1"/>
</dbReference>
<dbReference type="Gene3D" id="3.40.50.150">
    <property type="entry name" value="Vaccinia Virus protein VP39"/>
    <property type="match status" value="1"/>
</dbReference>
<accession>A0A3B3STS4</accession>
<dbReference type="PANTHER" id="PTHR18895">
    <property type="entry name" value="HEMK METHYLTRANSFERASE"/>
    <property type="match status" value="1"/>
</dbReference>
<proteinExistence type="predicted"/>
<reference evidence="8" key="2">
    <citation type="submission" date="2025-09" db="UniProtKB">
        <authorList>
            <consortium name="Ensembl"/>
        </authorList>
    </citation>
    <scope>IDENTIFICATION</scope>
</reference>
<evidence type="ECO:0000313" key="8">
    <source>
        <dbReference type="Ensembl" id="ENSPKIP00000033526.1"/>
    </source>
</evidence>
<dbReference type="PROSITE" id="PS00092">
    <property type="entry name" value="N6_MTASE"/>
    <property type="match status" value="1"/>
</dbReference>
<evidence type="ECO:0000256" key="4">
    <source>
        <dbReference type="ARBA" id="ARBA00022691"/>
    </source>
</evidence>
<dbReference type="InterPro" id="IPR040758">
    <property type="entry name" value="PrmC_N"/>
</dbReference>
<dbReference type="Gene3D" id="1.10.8.10">
    <property type="entry name" value="DNA helicase RuvA subunit, C-terminal domain"/>
    <property type="match status" value="1"/>
</dbReference>
<feature type="domain" description="Methyltransferase small" evidence="6">
    <location>
        <begin position="140"/>
        <end position="237"/>
    </location>
</feature>
<comment type="catalytic activity">
    <reaction evidence="5">
        <text>L-glutaminyl-[peptide chain release factor] + S-adenosyl-L-methionine = N(5)-methyl-L-glutaminyl-[peptide chain release factor] + S-adenosyl-L-homocysteine + H(+)</text>
        <dbReference type="Rhea" id="RHEA:42896"/>
        <dbReference type="Rhea" id="RHEA-COMP:10271"/>
        <dbReference type="Rhea" id="RHEA-COMP:10272"/>
        <dbReference type="ChEBI" id="CHEBI:15378"/>
        <dbReference type="ChEBI" id="CHEBI:30011"/>
        <dbReference type="ChEBI" id="CHEBI:57856"/>
        <dbReference type="ChEBI" id="CHEBI:59789"/>
        <dbReference type="ChEBI" id="CHEBI:61891"/>
        <dbReference type="EC" id="2.1.1.297"/>
    </reaction>
</comment>
<organism evidence="8 9">
    <name type="scientific">Paramormyrops kingsleyae</name>
    <dbReference type="NCBI Taxonomy" id="1676925"/>
    <lineage>
        <taxon>Eukaryota</taxon>
        <taxon>Metazoa</taxon>
        <taxon>Chordata</taxon>
        <taxon>Craniata</taxon>
        <taxon>Vertebrata</taxon>
        <taxon>Euteleostomi</taxon>
        <taxon>Actinopterygii</taxon>
        <taxon>Neopterygii</taxon>
        <taxon>Teleostei</taxon>
        <taxon>Osteoglossocephala</taxon>
        <taxon>Osteoglossomorpha</taxon>
        <taxon>Osteoglossiformes</taxon>
        <taxon>Mormyridae</taxon>
        <taxon>Paramormyrops</taxon>
    </lineage>
</organism>
<reference evidence="8" key="1">
    <citation type="submission" date="2025-08" db="UniProtKB">
        <authorList>
            <consortium name="Ensembl"/>
        </authorList>
    </citation>
    <scope>IDENTIFICATION</scope>
</reference>
<sequence>MEAFSRIYGRVRRLMHLHTGHRRQQGLCAAADVRLSVQQAADVWARRFEEAGVSEPGPSSQYIVAHVLGAKTMANLEPGILGKTLTDAQMQRVWELCGRRLSRMPVQYVIEEWDFRDITLKMRPPVFIPRPETEDLVSFVLSDLQPAWGAGFTVLEVGCGSGAISLSLLQNLPRLRVIALDRNKAAVDLTSENAHRLGLRDRLQVIHLDVMLDAEKVLRECGLVDVLVSNPPYLFSQDVASLQPEILQFEDLAALDGGADGLQIIRQILSLAPHLLKDLGRVYLEVDPRHPPLIQQYVEETKEVGLQYIQTHCDITERPRFSILQKTRPER</sequence>
<dbReference type="RefSeq" id="XP_023691090.1">
    <property type="nucleotide sequence ID" value="XM_023835322.2"/>
</dbReference>
<dbReference type="KEGG" id="pki:111855850"/>
<dbReference type="CTD" id="51409"/>
<dbReference type="RefSeq" id="XP_023691093.1">
    <property type="nucleotide sequence ID" value="XM_023835325.2"/>
</dbReference>
<protein>
    <recommendedName>
        <fullName evidence="1">peptide chain release factor N(5)-glutamine methyltransferase</fullName>
        <ecNumber evidence="1">2.1.1.297</ecNumber>
    </recommendedName>
</protein>
<evidence type="ECO:0000256" key="3">
    <source>
        <dbReference type="ARBA" id="ARBA00022679"/>
    </source>
</evidence>
<keyword evidence="4" id="KW-0949">S-adenosyl-L-methionine</keyword>
<dbReference type="STRING" id="1676925.ENSPKIP00000033526"/>
<evidence type="ECO:0000256" key="5">
    <source>
        <dbReference type="ARBA" id="ARBA00048391"/>
    </source>
</evidence>
<dbReference type="Proteomes" id="UP000261540">
    <property type="component" value="Unplaced"/>
</dbReference>
<dbReference type="AlphaFoldDB" id="A0A3B3STS4"/>
<evidence type="ECO:0000256" key="2">
    <source>
        <dbReference type="ARBA" id="ARBA00022603"/>
    </source>
</evidence>
<dbReference type="InterPro" id="IPR002052">
    <property type="entry name" value="DNA_methylase_N6_adenine_CS"/>
</dbReference>
<dbReference type="GeneID" id="111855850"/>
<dbReference type="OrthoDB" id="269872at2759"/>
<dbReference type="Ensembl" id="ENSPKIT00000014416.1">
    <property type="protein sequence ID" value="ENSPKIP00000033526.1"/>
    <property type="gene ID" value="ENSPKIG00000013207.1"/>
</dbReference>
<dbReference type="GO" id="GO:0003676">
    <property type="term" value="F:nucleic acid binding"/>
    <property type="evidence" value="ECO:0007669"/>
    <property type="project" value="InterPro"/>
</dbReference>
<keyword evidence="2" id="KW-0489">Methyltransferase</keyword>
<dbReference type="PANTHER" id="PTHR18895:SF74">
    <property type="entry name" value="MTRF1L RELEASE FACTOR GLUTAMINE METHYLTRANSFERASE"/>
    <property type="match status" value="1"/>
</dbReference>
<keyword evidence="9" id="KW-1185">Reference proteome</keyword>
<dbReference type="Pfam" id="PF17827">
    <property type="entry name" value="PrmC_N"/>
    <property type="match status" value="1"/>
</dbReference>
<dbReference type="NCBIfam" id="TIGR00536">
    <property type="entry name" value="hemK_fam"/>
    <property type="match status" value="1"/>
</dbReference>
<dbReference type="GeneTree" id="ENSGT00390000014125"/>
<dbReference type="RefSeq" id="XP_023691091.1">
    <property type="nucleotide sequence ID" value="XM_023835323.2"/>
</dbReference>
<evidence type="ECO:0000313" key="9">
    <source>
        <dbReference type="Proteomes" id="UP000261540"/>
    </source>
</evidence>
<dbReference type="RefSeq" id="XP_023691092.1">
    <property type="nucleotide sequence ID" value="XM_023835324.2"/>
</dbReference>
<dbReference type="GO" id="GO:0102559">
    <property type="term" value="F:peptide chain release factor N(5)-glutamine methyltransferase activity"/>
    <property type="evidence" value="ECO:0007669"/>
    <property type="project" value="UniProtKB-EC"/>
</dbReference>
<keyword evidence="3" id="KW-0808">Transferase</keyword>
<name>A0A3B3STS4_9TELE</name>
<dbReference type="InterPro" id="IPR007848">
    <property type="entry name" value="Small_mtfrase_dom"/>
</dbReference>
<dbReference type="InterPro" id="IPR050320">
    <property type="entry name" value="N5-glutamine_MTase"/>
</dbReference>
<dbReference type="EC" id="2.1.1.297" evidence="1"/>
<dbReference type="SUPFAM" id="SSF53335">
    <property type="entry name" value="S-adenosyl-L-methionine-dependent methyltransferases"/>
    <property type="match status" value="1"/>
</dbReference>
<dbReference type="GO" id="GO:0005739">
    <property type="term" value="C:mitochondrion"/>
    <property type="evidence" value="ECO:0007669"/>
    <property type="project" value="TreeGrafter"/>
</dbReference>
<dbReference type="InterPro" id="IPR004556">
    <property type="entry name" value="HemK-like"/>
</dbReference>
<dbReference type="InterPro" id="IPR029063">
    <property type="entry name" value="SAM-dependent_MTases_sf"/>
</dbReference>
<dbReference type="GO" id="GO:0032259">
    <property type="term" value="P:methylation"/>
    <property type="evidence" value="ECO:0007669"/>
    <property type="project" value="UniProtKB-KW"/>
</dbReference>
<dbReference type="CDD" id="cd02440">
    <property type="entry name" value="AdoMet_MTases"/>
    <property type="match status" value="1"/>
</dbReference>